<dbReference type="AlphaFoldDB" id="X1GDF5"/>
<organism evidence="1">
    <name type="scientific">marine sediment metagenome</name>
    <dbReference type="NCBI Taxonomy" id="412755"/>
    <lineage>
        <taxon>unclassified sequences</taxon>
        <taxon>metagenomes</taxon>
        <taxon>ecological metagenomes</taxon>
    </lineage>
</organism>
<dbReference type="EMBL" id="BARU01013968">
    <property type="protein sequence ID" value="GAH42850.1"/>
    <property type="molecule type" value="Genomic_DNA"/>
</dbReference>
<comment type="caution">
    <text evidence="1">The sequence shown here is derived from an EMBL/GenBank/DDBJ whole genome shotgun (WGS) entry which is preliminary data.</text>
</comment>
<protein>
    <submittedName>
        <fullName evidence="1">Uncharacterized protein</fullName>
    </submittedName>
</protein>
<name>X1GDF5_9ZZZZ</name>
<evidence type="ECO:0000313" key="1">
    <source>
        <dbReference type="EMBL" id="GAH42850.1"/>
    </source>
</evidence>
<sequence length="64" mass="7283">MEAEKVLHTTALRVYNGDYGSFLKTFADAYLIADMGNRKILHPAWRQLIEKYDLLKKVGGGLKL</sequence>
<gene>
    <name evidence="1" type="ORF">S03H2_24916</name>
</gene>
<proteinExistence type="predicted"/>
<reference evidence="1" key="1">
    <citation type="journal article" date="2014" name="Front. Microbiol.">
        <title>High frequency of phylogenetically diverse reductive dehalogenase-homologous genes in deep subseafloor sedimentary metagenomes.</title>
        <authorList>
            <person name="Kawai M."/>
            <person name="Futagami T."/>
            <person name="Toyoda A."/>
            <person name="Takaki Y."/>
            <person name="Nishi S."/>
            <person name="Hori S."/>
            <person name="Arai W."/>
            <person name="Tsubouchi T."/>
            <person name="Morono Y."/>
            <person name="Uchiyama I."/>
            <person name="Ito T."/>
            <person name="Fujiyama A."/>
            <person name="Inagaki F."/>
            <person name="Takami H."/>
        </authorList>
    </citation>
    <scope>NUCLEOTIDE SEQUENCE</scope>
    <source>
        <strain evidence="1">Expedition CK06-06</strain>
    </source>
</reference>
<accession>X1GDF5</accession>